<keyword evidence="1" id="KW-0472">Membrane</keyword>
<feature type="transmembrane region" description="Helical" evidence="1">
    <location>
        <begin position="50"/>
        <end position="79"/>
    </location>
</feature>
<dbReference type="PROSITE" id="PS51257">
    <property type="entry name" value="PROKAR_LIPOPROTEIN"/>
    <property type="match status" value="1"/>
</dbReference>
<dbReference type="EMBL" id="OZ019909">
    <property type="protein sequence ID" value="CAK9209752.1"/>
    <property type="molecule type" value="Genomic_DNA"/>
</dbReference>
<evidence type="ECO:0000313" key="2">
    <source>
        <dbReference type="EMBL" id="CAK9209752.1"/>
    </source>
</evidence>
<gene>
    <name evidence="2" type="ORF">CSSPTR1EN2_LOCUS10041</name>
</gene>
<dbReference type="Proteomes" id="UP001497512">
    <property type="component" value="Chromosome 17"/>
</dbReference>
<keyword evidence="1" id="KW-1133">Transmembrane helix</keyword>
<keyword evidence="3" id="KW-1185">Reference proteome</keyword>
<proteinExistence type="predicted"/>
<accession>A0ABP0U153</accession>
<feature type="transmembrane region" description="Helical" evidence="1">
    <location>
        <begin position="12"/>
        <end position="44"/>
    </location>
</feature>
<keyword evidence="1" id="KW-0812">Transmembrane</keyword>
<evidence type="ECO:0000256" key="1">
    <source>
        <dbReference type="SAM" id="Phobius"/>
    </source>
</evidence>
<evidence type="ECO:0000313" key="3">
    <source>
        <dbReference type="Proteomes" id="UP001497512"/>
    </source>
</evidence>
<name>A0ABP0U153_9BRYO</name>
<protein>
    <submittedName>
        <fullName evidence="2">Uncharacterized protein</fullName>
    </submittedName>
</protein>
<reference evidence="2" key="1">
    <citation type="submission" date="2024-02" db="EMBL/GenBank/DDBJ databases">
        <authorList>
            <consortium name="ELIXIR-Norway"/>
            <consortium name="Elixir Norway"/>
        </authorList>
    </citation>
    <scope>NUCLEOTIDE SEQUENCE</scope>
</reference>
<sequence length="81" mass="8600">MRNNRLSLNNLIAAIAGLGGGWTTSTCSCFFVVFLAVMVIMAVGRDFADLVLTVLACMLDGLLGFFDRLLVGLLAGIFLSV</sequence>
<organism evidence="2 3">
    <name type="scientific">Sphagnum troendelagicum</name>
    <dbReference type="NCBI Taxonomy" id="128251"/>
    <lineage>
        <taxon>Eukaryota</taxon>
        <taxon>Viridiplantae</taxon>
        <taxon>Streptophyta</taxon>
        <taxon>Embryophyta</taxon>
        <taxon>Bryophyta</taxon>
        <taxon>Sphagnophytina</taxon>
        <taxon>Sphagnopsida</taxon>
        <taxon>Sphagnales</taxon>
        <taxon>Sphagnaceae</taxon>
        <taxon>Sphagnum</taxon>
    </lineage>
</organism>